<name>C0E2W9_9CORY</name>
<reference evidence="1 2" key="1">
    <citation type="submission" date="2009-01" db="EMBL/GenBank/DDBJ databases">
        <authorList>
            <person name="Fulton L."/>
            <person name="Clifton S."/>
            <person name="Chinwalla A.T."/>
            <person name="Mitreva M."/>
            <person name="Sodergren E."/>
            <person name="Weinstock G."/>
            <person name="Clifton S."/>
            <person name="Dooling D.J."/>
            <person name="Fulton B."/>
            <person name="Minx P."/>
            <person name="Pepin K.H."/>
            <person name="Johnson M."/>
            <person name="Bhonagiri V."/>
            <person name="Nash W.E."/>
            <person name="Mardis E.R."/>
            <person name="Wilson R.K."/>
        </authorList>
    </citation>
    <scope>NUCLEOTIDE SEQUENCE [LARGE SCALE GENOMIC DNA]</scope>
    <source>
        <strain evidence="1 2">ATCC 33806</strain>
    </source>
</reference>
<sequence>MELFLQCGVCLANESSVSLAKFTNAGKGILRLNYWYICSEIQDMPWLIMVFHQRIITPIRVLLR</sequence>
<accession>C0E2W9</accession>
<dbReference type="EMBL" id="ACEB01000020">
    <property type="protein sequence ID" value="EEG27254.1"/>
    <property type="molecule type" value="Genomic_DNA"/>
</dbReference>
<comment type="caution">
    <text evidence="1">The sequence shown here is derived from an EMBL/GenBank/DDBJ whole genome shotgun (WGS) entry which is preliminary data.</text>
</comment>
<dbReference type="HOGENOM" id="CLU_2860123_0_0_11"/>
<protein>
    <submittedName>
        <fullName evidence="1">Uncharacterized protein</fullName>
    </submittedName>
</protein>
<proteinExistence type="predicted"/>
<evidence type="ECO:0000313" key="1">
    <source>
        <dbReference type="EMBL" id="EEG27254.1"/>
    </source>
</evidence>
<dbReference type="AlphaFoldDB" id="C0E2W9"/>
<evidence type="ECO:0000313" key="2">
    <source>
        <dbReference type="Proteomes" id="UP000006247"/>
    </source>
</evidence>
<dbReference type="Proteomes" id="UP000006247">
    <property type="component" value="Unassembled WGS sequence"/>
</dbReference>
<gene>
    <name evidence="1" type="ORF">CORMATOL_01331</name>
</gene>
<organism evidence="1 2">
    <name type="scientific">Corynebacterium matruchotii ATCC 33806</name>
    <dbReference type="NCBI Taxonomy" id="566549"/>
    <lineage>
        <taxon>Bacteria</taxon>
        <taxon>Bacillati</taxon>
        <taxon>Actinomycetota</taxon>
        <taxon>Actinomycetes</taxon>
        <taxon>Mycobacteriales</taxon>
        <taxon>Corynebacteriaceae</taxon>
        <taxon>Corynebacterium</taxon>
    </lineage>
</organism>